<feature type="compositionally biased region" description="Polar residues" evidence="1">
    <location>
        <begin position="17"/>
        <end position="30"/>
    </location>
</feature>
<name>B8LEH0_THAPS</name>
<reference evidence="3 4" key="1">
    <citation type="journal article" date="2004" name="Science">
        <title>The genome of the diatom Thalassiosira pseudonana: ecology, evolution, and metabolism.</title>
        <authorList>
            <person name="Armbrust E.V."/>
            <person name="Berges J.A."/>
            <person name="Bowler C."/>
            <person name="Green B.R."/>
            <person name="Martinez D."/>
            <person name="Putnam N.H."/>
            <person name="Zhou S."/>
            <person name="Allen A.E."/>
            <person name="Apt K.E."/>
            <person name="Bechner M."/>
            <person name="Brzezinski M.A."/>
            <person name="Chaal B.K."/>
            <person name="Chiovitti A."/>
            <person name="Davis A.K."/>
            <person name="Demarest M.S."/>
            <person name="Detter J.C."/>
            <person name="Glavina T."/>
            <person name="Goodstein D."/>
            <person name="Hadi M.Z."/>
            <person name="Hellsten U."/>
            <person name="Hildebrand M."/>
            <person name="Jenkins B.D."/>
            <person name="Jurka J."/>
            <person name="Kapitonov V.V."/>
            <person name="Kroger N."/>
            <person name="Lau W.W."/>
            <person name="Lane T.W."/>
            <person name="Larimer F.W."/>
            <person name="Lippmeier J.C."/>
            <person name="Lucas S."/>
            <person name="Medina M."/>
            <person name="Montsant A."/>
            <person name="Obornik M."/>
            <person name="Parker M.S."/>
            <person name="Palenik B."/>
            <person name="Pazour G.J."/>
            <person name="Richardson P.M."/>
            <person name="Rynearson T.A."/>
            <person name="Saito M.A."/>
            <person name="Schwartz D.C."/>
            <person name="Thamatrakoln K."/>
            <person name="Valentin K."/>
            <person name="Vardi A."/>
            <person name="Wilkerson F.P."/>
            <person name="Rokhsar D.S."/>
        </authorList>
    </citation>
    <scope>NUCLEOTIDE SEQUENCE [LARGE SCALE GENOMIC DNA]</scope>
    <source>
        <strain evidence="3 4">CCMP1335</strain>
    </source>
</reference>
<accession>B8LEH0</accession>
<sequence>MKTITLLTTLTILASSSNAQQDQKPNNANNKPIPSPQPTTYPPTTFATESSSTFLRTLSPTFIPDRIPRPTGVPGMENETNLPTTDEAFTDFVMEVVETGVGAADGGRVGASPTPTVVFVDKYAQQDVAMSGDNSGGNVGDSSSGNGGDAAKSQPSNGIVSFNERGLVGCVVGAVATWMMFM</sequence>
<evidence type="ECO:0000313" key="4">
    <source>
        <dbReference type="Proteomes" id="UP000001449"/>
    </source>
</evidence>
<organism evidence="3 4">
    <name type="scientific">Thalassiosira pseudonana</name>
    <name type="common">Marine diatom</name>
    <name type="synonym">Cyclotella nana</name>
    <dbReference type="NCBI Taxonomy" id="35128"/>
    <lineage>
        <taxon>Eukaryota</taxon>
        <taxon>Sar</taxon>
        <taxon>Stramenopiles</taxon>
        <taxon>Ochrophyta</taxon>
        <taxon>Bacillariophyta</taxon>
        <taxon>Coscinodiscophyceae</taxon>
        <taxon>Thalassiosirophycidae</taxon>
        <taxon>Thalassiosirales</taxon>
        <taxon>Thalassiosiraceae</taxon>
        <taxon>Thalassiosira</taxon>
    </lineage>
</organism>
<protein>
    <submittedName>
        <fullName evidence="3">Uncharacterized protein</fullName>
    </submittedName>
</protein>
<keyword evidence="4" id="KW-1185">Reference proteome</keyword>
<dbReference type="EMBL" id="DS999440">
    <property type="protein sequence ID" value="EED86291.1"/>
    <property type="molecule type" value="Genomic_DNA"/>
</dbReference>
<evidence type="ECO:0000313" key="3">
    <source>
        <dbReference type="EMBL" id="EED86291.1"/>
    </source>
</evidence>
<dbReference type="Proteomes" id="UP000001449">
    <property type="component" value="Unassembled WGS sequence"/>
</dbReference>
<keyword evidence="2" id="KW-0732">Signal</keyword>
<proteinExistence type="predicted"/>
<evidence type="ECO:0000256" key="2">
    <source>
        <dbReference type="SAM" id="SignalP"/>
    </source>
</evidence>
<feature type="region of interest" description="Disordered" evidence="1">
    <location>
        <begin position="61"/>
        <end position="81"/>
    </location>
</feature>
<dbReference type="HOGENOM" id="CLU_1484895_0_0_1"/>
<dbReference type="InParanoid" id="B8LEH0"/>
<dbReference type="KEGG" id="tps:THAPSDRAFT_bd846"/>
<feature type="signal peptide" evidence="2">
    <location>
        <begin position="1"/>
        <end position="19"/>
    </location>
</feature>
<feature type="chain" id="PRO_5002876675" evidence="2">
    <location>
        <begin position="20"/>
        <end position="182"/>
    </location>
</feature>
<dbReference type="RefSeq" id="XP_002297421.1">
    <property type="nucleotide sequence ID" value="XM_002297385.1"/>
</dbReference>
<dbReference type="GeneID" id="7447730"/>
<feature type="region of interest" description="Disordered" evidence="1">
    <location>
        <begin position="129"/>
        <end position="155"/>
    </location>
</feature>
<evidence type="ECO:0000256" key="1">
    <source>
        <dbReference type="SAM" id="MobiDB-lite"/>
    </source>
</evidence>
<dbReference type="PaxDb" id="35128-Thapsdraft846"/>
<feature type="region of interest" description="Disordered" evidence="1">
    <location>
        <begin position="17"/>
        <end position="42"/>
    </location>
</feature>
<gene>
    <name evidence="3" type="ORF">THAPSDRAFT_bd846</name>
</gene>
<dbReference type="AlphaFoldDB" id="B8LEH0"/>
<reference evidence="3 4" key="2">
    <citation type="journal article" date="2008" name="Nature">
        <title>The Phaeodactylum genome reveals the evolutionary history of diatom genomes.</title>
        <authorList>
            <person name="Bowler C."/>
            <person name="Allen A.E."/>
            <person name="Badger J.H."/>
            <person name="Grimwood J."/>
            <person name="Jabbari K."/>
            <person name="Kuo A."/>
            <person name="Maheswari U."/>
            <person name="Martens C."/>
            <person name="Maumus F."/>
            <person name="Otillar R.P."/>
            <person name="Rayko E."/>
            <person name="Salamov A."/>
            <person name="Vandepoele K."/>
            <person name="Beszteri B."/>
            <person name="Gruber A."/>
            <person name="Heijde M."/>
            <person name="Katinka M."/>
            <person name="Mock T."/>
            <person name="Valentin K."/>
            <person name="Verret F."/>
            <person name="Berges J.A."/>
            <person name="Brownlee C."/>
            <person name="Cadoret J.P."/>
            <person name="Chiovitti A."/>
            <person name="Choi C.J."/>
            <person name="Coesel S."/>
            <person name="De Martino A."/>
            <person name="Detter J.C."/>
            <person name="Durkin C."/>
            <person name="Falciatore A."/>
            <person name="Fournet J."/>
            <person name="Haruta M."/>
            <person name="Huysman M.J."/>
            <person name="Jenkins B.D."/>
            <person name="Jiroutova K."/>
            <person name="Jorgensen R.E."/>
            <person name="Joubert Y."/>
            <person name="Kaplan A."/>
            <person name="Kroger N."/>
            <person name="Kroth P.G."/>
            <person name="La Roche J."/>
            <person name="Lindquist E."/>
            <person name="Lommer M."/>
            <person name="Martin-Jezequel V."/>
            <person name="Lopez P.J."/>
            <person name="Lucas S."/>
            <person name="Mangogna M."/>
            <person name="McGinnis K."/>
            <person name="Medlin L.K."/>
            <person name="Montsant A."/>
            <person name="Oudot-Le Secq M.P."/>
            <person name="Napoli C."/>
            <person name="Obornik M."/>
            <person name="Parker M.S."/>
            <person name="Petit J.L."/>
            <person name="Porcel B.M."/>
            <person name="Poulsen N."/>
            <person name="Robison M."/>
            <person name="Rychlewski L."/>
            <person name="Rynearson T.A."/>
            <person name="Schmutz J."/>
            <person name="Shapiro H."/>
            <person name="Siaut M."/>
            <person name="Stanley M."/>
            <person name="Sussman M.R."/>
            <person name="Taylor A.R."/>
            <person name="Vardi A."/>
            <person name="von Dassow P."/>
            <person name="Vyverman W."/>
            <person name="Willis A."/>
            <person name="Wyrwicz L.S."/>
            <person name="Rokhsar D.S."/>
            <person name="Weissenbach J."/>
            <person name="Armbrust E.V."/>
            <person name="Green B.R."/>
            <person name="Van de Peer Y."/>
            <person name="Grigoriev I.V."/>
        </authorList>
    </citation>
    <scope>NUCLEOTIDE SEQUENCE [LARGE SCALE GENOMIC DNA]</scope>
    <source>
        <strain evidence="3 4">CCMP1335</strain>
    </source>
</reference>